<dbReference type="InterPro" id="IPR035919">
    <property type="entry name" value="EAL_sf"/>
</dbReference>
<keyword evidence="5" id="KW-1185">Reference proteome</keyword>
<evidence type="ECO:0000259" key="3">
    <source>
        <dbReference type="PROSITE" id="PS50887"/>
    </source>
</evidence>
<dbReference type="PROSITE" id="PS50883">
    <property type="entry name" value="EAL"/>
    <property type="match status" value="1"/>
</dbReference>
<comment type="caution">
    <text evidence="4">The sequence shown here is derived from an EMBL/GenBank/DDBJ whole genome shotgun (WGS) entry which is preliminary data.</text>
</comment>
<dbReference type="SUPFAM" id="SSF55073">
    <property type="entry name" value="Nucleotide cyclase"/>
    <property type="match status" value="1"/>
</dbReference>
<feature type="transmembrane region" description="Helical" evidence="1">
    <location>
        <begin position="32"/>
        <end position="52"/>
    </location>
</feature>
<dbReference type="Proteomes" id="UP001162881">
    <property type="component" value="Unassembled WGS sequence"/>
</dbReference>
<reference evidence="4" key="1">
    <citation type="submission" date="2022-03" db="EMBL/GenBank/DDBJ databases">
        <title>Identification of a novel bacterium isolated from mangrove sediments.</title>
        <authorList>
            <person name="Pan X."/>
        </authorList>
    </citation>
    <scope>NUCLEOTIDE SEQUENCE</scope>
    <source>
        <strain evidence="4">B1949</strain>
    </source>
</reference>
<dbReference type="EMBL" id="JALHLF010000027">
    <property type="protein sequence ID" value="MCJ2182868.1"/>
    <property type="molecule type" value="Genomic_DNA"/>
</dbReference>
<proteinExistence type="predicted"/>
<dbReference type="PANTHER" id="PTHR44757">
    <property type="entry name" value="DIGUANYLATE CYCLASE DGCP"/>
    <property type="match status" value="1"/>
</dbReference>
<feature type="transmembrane region" description="Helical" evidence="1">
    <location>
        <begin position="90"/>
        <end position="111"/>
    </location>
</feature>
<feature type="domain" description="EAL" evidence="2">
    <location>
        <begin position="547"/>
        <end position="802"/>
    </location>
</feature>
<dbReference type="InterPro" id="IPR001633">
    <property type="entry name" value="EAL_dom"/>
</dbReference>
<dbReference type="CDD" id="cd01948">
    <property type="entry name" value="EAL"/>
    <property type="match status" value="1"/>
</dbReference>
<dbReference type="Pfam" id="PF13188">
    <property type="entry name" value="PAS_8"/>
    <property type="match status" value="1"/>
</dbReference>
<dbReference type="SUPFAM" id="SSF141868">
    <property type="entry name" value="EAL domain-like"/>
    <property type="match status" value="1"/>
</dbReference>
<dbReference type="Gene3D" id="3.20.20.450">
    <property type="entry name" value="EAL domain"/>
    <property type="match status" value="1"/>
</dbReference>
<dbReference type="InterPro" id="IPR048533">
    <property type="entry name" value="VUPS"/>
</dbReference>
<dbReference type="InterPro" id="IPR000160">
    <property type="entry name" value="GGDEF_dom"/>
</dbReference>
<dbReference type="NCBIfam" id="TIGR00254">
    <property type="entry name" value="GGDEF"/>
    <property type="match status" value="1"/>
</dbReference>
<dbReference type="SMART" id="SM00052">
    <property type="entry name" value="EAL"/>
    <property type="match status" value="1"/>
</dbReference>
<dbReference type="InterPro" id="IPR035965">
    <property type="entry name" value="PAS-like_dom_sf"/>
</dbReference>
<dbReference type="Pfam" id="PF00563">
    <property type="entry name" value="EAL"/>
    <property type="match status" value="1"/>
</dbReference>
<dbReference type="PANTHER" id="PTHR44757:SF2">
    <property type="entry name" value="BIOFILM ARCHITECTURE MAINTENANCE PROTEIN MBAA"/>
    <property type="match status" value="1"/>
</dbReference>
<keyword evidence="1" id="KW-0472">Membrane</keyword>
<dbReference type="InterPro" id="IPR052155">
    <property type="entry name" value="Biofilm_reg_signaling"/>
</dbReference>
<dbReference type="CDD" id="cd01949">
    <property type="entry name" value="GGDEF"/>
    <property type="match status" value="1"/>
</dbReference>
<feature type="transmembrane region" description="Helical" evidence="1">
    <location>
        <begin position="6"/>
        <end position="25"/>
    </location>
</feature>
<dbReference type="Pfam" id="PF20973">
    <property type="entry name" value="VUPS"/>
    <property type="match status" value="1"/>
</dbReference>
<feature type="domain" description="GGDEF" evidence="3">
    <location>
        <begin position="397"/>
        <end position="530"/>
    </location>
</feature>
<sequence>MTALFLGHVALFSTFPLYFSTLEPLVRRIHFYLYLALVLLVGGFLGNAYSLVLAPGLAVSGGSLCYGAFMITAVLFVLIERDIFILRHVIRLVVIVDGFNIAFSLLASAALSHPAAINPHATPAALFGQSIPSIVLGGVLIVAELLTLLFWFETVKRWGLRTPLVELAYLLGFVTVLCLDGVLFPFLALGVSHAVVVAVGIGLGGKALTALAFSVPLALFMIFSHKRFASFLDTDVFTWRVFLATSSDLIRELSANDRALRQADAVFREANDGLAVLDAQGELLRANAAFKRLTGAPERAALSWFHHAGKALALPPETPVPWHGEVGFGDGYRAQGLLSVMAVAGEGSAPPTYVYSLTDITEQKRVQAELDHLAMHDALTDLPNRRALDTALRGLEGAAALGILDLDRFKDVNDSFGHVMGDDLLRQVAQRMRQACPADAATSVFRIGGDEFALLLPGAGEAALRAAVARLNQVLAPPFALANAANVALTATWGASLTTQAAGDDLFAKADAALYEVKHGAKDALGLYQERLTHAAQRRLSLGARLRETLDRQLPSPHDPQDGPIWVAYQPQLGRDGTLFGWEALARWSDPELGAIAPGEFVALAENQGLIATLGTFMLRSACRDGALWLAAGLAVGKIAVNVSALQVRTRGFVESVAAALHDSGFPPERLQIELTETVFLGREGEVLPVFEALKALGVQLAVDDFGTGYSALSFLPMLPWDTLKIDRSFVVPATHDDRRKALVAAIVRMAKELELAVVAEGVETDAQHELLLGIGCDAFQGYLFARPLPAEDAVGFMAARPASCAPETRPH</sequence>
<feature type="transmembrane region" description="Helical" evidence="1">
    <location>
        <begin position="131"/>
        <end position="152"/>
    </location>
</feature>
<gene>
    <name evidence="4" type="ORF">MTR62_09210</name>
</gene>
<name>A0ABT0BDE6_9SPHN</name>
<dbReference type="InterPro" id="IPR029787">
    <property type="entry name" value="Nucleotide_cyclase"/>
</dbReference>
<feature type="transmembrane region" description="Helical" evidence="1">
    <location>
        <begin position="58"/>
        <end position="78"/>
    </location>
</feature>
<feature type="transmembrane region" description="Helical" evidence="1">
    <location>
        <begin position="164"/>
        <end position="188"/>
    </location>
</feature>
<organism evidence="4 5">
    <name type="scientific">Novosphingobium organovorum</name>
    <dbReference type="NCBI Taxonomy" id="2930092"/>
    <lineage>
        <taxon>Bacteria</taxon>
        <taxon>Pseudomonadati</taxon>
        <taxon>Pseudomonadota</taxon>
        <taxon>Alphaproteobacteria</taxon>
        <taxon>Sphingomonadales</taxon>
        <taxon>Sphingomonadaceae</taxon>
        <taxon>Novosphingobium</taxon>
    </lineage>
</organism>
<dbReference type="SMART" id="SM00267">
    <property type="entry name" value="GGDEF"/>
    <property type="match status" value="1"/>
</dbReference>
<dbReference type="Gene3D" id="3.30.70.270">
    <property type="match status" value="1"/>
</dbReference>
<dbReference type="Pfam" id="PF00990">
    <property type="entry name" value="GGDEF"/>
    <property type="match status" value="1"/>
</dbReference>
<keyword evidence="1" id="KW-0812">Transmembrane</keyword>
<dbReference type="RefSeq" id="WP_244019548.1">
    <property type="nucleotide sequence ID" value="NZ_JALHLF010000027.1"/>
</dbReference>
<evidence type="ECO:0000256" key="1">
    <source>
        <dbReference type="SAM" id="Phobius"/>
    </source>
</evidence>
<dbReference type="InterPro" id="IPR043128">
    <property type="entry name" value="Rev_trsase/Diguanyl_cyclase"/>
</dbReference>
<evidence type="ECO:0000313" key="4">
    <source>
        <dbReference type="EMBL" id="MCJ2182868.1"/>
    </source>
</evidence>
<dbReference type="Gene3D" id="3.30.450.20">
    <property type="entry name" value="PAS domain"/>
    <property type="match status" value="1"/>
</dbReference>
<protein>
    <submittedName>
        <fullName evidence="4">EAL domain-containing protein</fullName>
    </submittedName>
</protein>
<feature type="transmembrane region" description="Helical" evidence="1">
    <location>
        <begin position="194"/>
        <end position="223"/>
    </location>
</feature>
<dbReference type="PROSITE" id="PS50887">
    <property type="entry name" value="GGDEF"/>
    <property type="match status" value="1"/>
</dbReference>
<keyword evidence="1" id="KW-1133">Transmembrane helix</keyword>
<dbReference type="InterPro" id="IPR000014">
    <property type="entry name" value="PAS"/>
</dbReference>
<dbReference type="SUPFAM" id="SSF55785">
    <property type="entry name" value="PYP-like sensor domain (PAS domain)"/>
    <property type="match status" value="1"/>
</dbReference>
<accession>A0ABT0BDE6</accession>
<evidence type="ECO:0000259" key="2">
    <source>
        <dbReference type="PROSITE" id="PS50883"/>
    </source>
</evidence>
<evidence type="ECO:0000313" key="5">
    <source>
        <dbReference type="Proteomes" id="UP001162881"/>
    </source>
</evidence>